<dbReference type="PANTHER" id="PTHR31891">
    <property type="entry name" value="FORMAMIDASE C869.04-RELATED"/>
    <property type="match status" value="1"/>
</dbReference>
<dbReference type="RefSeq" id="WP_091272608.1">
    <property type="nucleotide sequence ID" value="NZ_FAOZ01000003.1"/>
</dbReference>
<sequence>MTTLSTGPAAAGIDGAAYLPSTPDTVRWGWLPNAESAPVLRVAPGSAVIIDTVSHEGIMEDQGRDPLAYFGAHGARPDEVPADQVAIAASGIVHDFDAGPHVVTGPIQVDGAVAGDLLRVRVVGLDLRAPFGVISNRHGLGCLAGEFPEGTVRHPDADVAHPDRYGSVCTFVRTRRSGGLDYGVLPFGNPGLPGAEAVFPLAPFLGVMGVAPNVTEPVPSVPPGGHGGNVDVAMLGAGSTFYLPVQVDGGLFYVGDPHYAQGDGEVALTALEAPLRATVVLDVLRGAEADRVVGVLREPFGETDAYWLPLGMDRDLDEAMRKATRAAVAFLSTRMGMSRAAAMAYLSAAGDFAVSQVVDDVKGVHCKIRKSDFPAV</sequence>
<evidence type="ECO:0000313" key="2">
    <source>
        <dbReference type="Proteomes" id="UP000198802"/>
    </source>
</evidence>
<accession>A0A0S4QGZ8</accession>
<dbReference type="GO" id="GO:0016811">
    <property type="term" value="F:hydrolase activity, acting on carbon-nitrogen (but not peptide) bonds, in linear amides"/>
    <property type="evidence" value="ECO:0007669"/>
    <property type="project" value="InterPro"/>
</dbReference>
<protein>
    <submittedName>
        <fullName evidence="1">Acetamidase/formamidase</fullName>
    </submittedName>
</protein>
<dbReference type="SUPFAM" id="SSF141130">
    <property type="entry name" value="Acetamidase/Formamidase-like"/>
    <property type="match status" value="1"/>
</dbReference>
<dbReference type="PANTHER" id="PTHR31891:SF1">
    <property type="entry name" value="FORMAMIDASE C869.04-RELATED"/>
    <property type="match status" value="1"/>
</dbReference>
<proteinExistence type="predicted"/>
<dbReference type="Gene3D" id="2.60.120.580">
    <property type="entry name" value="Acetamidase/Formamidase-like domains"/>
    <property type="match status" value="2"/>
</dbReference>
<dbReference type="EMBL" id="FAOZ01000003">
    <property type="protein sequence ID" value="CUU54781.1"/>
    <property type="molecule type" value="Genomic_DNA"/>
</dbReference>
<dbReference type="Pfam" id="PF03069">
    <property type="entry name" value="FmdA_AmdA"/>
    <property type="match status" value="1"/>
</dbReference>
<reference evidence="2" key="1">
    <citation type="submission" date="2015-11" db="EMBL/GenBank/DDBJ databases">
        <authorList>
            <person name="Varghese N."/>
        </authorList>
    </citation>
    <scope>NUCLEOTIDE SEQUENCE [LARGE SCALE GENOMIC DNA]</scope>
    <source>
        <strain evidence="2">DSM 45899</strain>
    </source>
</reference>
<dbReference type="InterPro" id="IPR004304">
    <property type="entry name" value="FmdA_AmdA"/>
</dbReference>
<dbReference type="AlphaFoldDB" id="A0A0S4QGZ8"/>
<name>A0A0S4QGZ8_9ACTN</name>
<gene>
    <name evidence="1" type="ORF">Ga0074812_103271</name>
</gene>
<dbReference type="Proteomes" id="UP000198802">
    <property type="component" value="Unassembled WGS sequence"/>
</dbReference>
<evidence type="ECO:0000313" key="1">
    <source>
        <dbReference type="EMBL" id="CUU54781.1"/>
    </source>
</evidence>
<dbReference type="Gene3D" id="3.10.28.20">
    <property type="entry name" value="Acetamidase/Formamidase-like domains"/>
    <property type="match status" value="1"/>
</dbReference>
<keyword evidence="2" id="KW-1185">Reference proteome</keyword>
<organism evidence="1 2">
    <name type="scientific">Parafrankia irregularis</name>
    <dbReference type="NCBI Taxonomy" id="795642"/>
    <lineage>
        <taxon>Bacteria</taxon>
        <taxon>Bacillati</taxon>
        <taxon>Actinomycetota</taxon>
        <taxon>Actinomycetes</taxon>
        <taxon>Frankiales</taxon>
        <taxon>Frankiaceae</taxon>
        <taxon>Parafrankia</taxon>
    </lineage>
</organism>